<organism evidence="3 4">
    <name type="scientific">Microthlaspi erraticum</name>
    <dbReference type="NCBI Taxonomy" id="1685480"/>
    <lineage>
        <taxon>Eukaryota</taxon>
        <taxon>Viridiplantae</taxon>
        <taxon>Streptophyta</taxon>
        <taxon>Embryophyta</taxon>
        <taxon>Tracheophyta</taxon>
        <taxon>Spermatophyta</taxon>
        <taxon>Magnoliopsida</taxon>
        <taxon>eudicotyledons</taxon>
        <taxon>Gunneridae</taxon>
        <taxon>Pentapetalae</taxon>
        <taxon>rosids</taxon>
        <taxon>malvids</taxon>
        <taxon>Brassicales</taxon>
        <taxon>Brassicaceae</taxon>
        <taxon>Coluteocarpeae</taxon>
        <taxon>Microthlaspi</taxon>
    </lineage>
</organism>
<evidence type="ECO:0000313" key="3">
    <source>
        <dbReference type="EMBL" id="CAA7048811.1"/>
    </source>
</evidence>
<dbReference type="PANTHER" id="PTHR31111">
    <property type="entry name" value="BNAA05G37150D PROTEIN-RELATED"/>
    <property type="match status" value="1"/>
</dbReference>
<dbReference type="OrthoDB" id="1076913at2759"/>
<feature type="compositionally biased region" description="Polar residues" evidence="1">
    <location>
        <begin position="9"/>
        <end position="20"/>
    </location>
</feature>
<dbReference type="SUPFAM" id="SSF81383">
    <property type="entry name" value="F-box domain"/>
    <property type="match status" value="1"/>
</dbReference>
<dbReference type="InterPro" id="IPR001810">
    <property type="entry name" value="F-box_dom"/>
</dbReference>
<dbReference type="PANTHER" id="PTHR31111:SF65">
    <property type="entry name" value="F-BOX DOMAIN-CONTAINING PROTEIN"/>
    <property type="match status" value="1"/>
</dbReference>
<evidence type="ECO:0000256" key="1">
    <source>
        <dbReference type="SAM" id="MobiDB-lite"/>
    </source>
</evidence>
<dbReference type="EMBL" id="CACVBM020001396">
    <property type="protein sequence ID" value="CAA7048811.1"/>
    <property type="molecule type" value="Genomic_DNA"/>
</dbReference>
<dbReference type="NCBIfam" id="TIGR01640">
    <property type="entry name" value="F_box_assoc_1"/>
    <property type="match status" value="1"/>
</dbReference>
<protein>
    <recommendedName>
        <fullName evidence="2">F-box domain-containing protein</fullName>
    </recommendedName>
</protein>
<feature type="domain" description="F-box" evidence="2">
    <location>
        <begin position="34"/>
        <end position="74"/>
    </location>
</feature>
<dbReference type="SMART" id="SM00256">
    <property type="entry name" value="FBOX"/>
    <property type="match status" value="1"/>
</dbReference>
<reference evidence="3" key="1">
    <citation type="submission" date="2020-01" db="EMBL/GenBank/DDBJ databases">
        <authorList>
            <person name="Mishra B."/>
        </authorList>
    </citation>
    <scope>NUCLEOTIDE SEQUENCE [LARGE SCALE GENOMIC DNA]</scope>
</reference>
<accession>A0A6D2KAH0</accession>
<dbReference type="Pfam" id="PF08268">
    <property type="entry name" value="FBA_3"/>
    <property type="match status" value="1"/>
</dbReference>
<dbReference type="InterPro" id="IPR017451">
    <property type="entry name" value="F-box-assoc_interact_dom"/>
</dbReference>
<evidence type="ECO:0000259" key="2">
    <source>
        <dbReference type="SMART" id="SM00256"/>
    </source>
</evidence>
<dbReference type="Pfam" id="PF00646">
    <property type="entry name" value="F-box"/>
    <property type="match status" value="1"/>
</dbReference>
<gene>
    <name evidence="3" type="ORF">MERR_LOCUS36046</name>
</gene>
<evidence type="ECO:0000313" key="4">
    <source>
        <dbReference type="Proteomes" id="UP000467841"/>
    </source>
</evidence>
<dbReference type="AlphaFoldDB" id="A0A6D2KAH0"/>
<sequence length="410" mass="47589">MEKSEQHFSENLSITSGNETQSHKSVRRTHADPIPVDLLIDIFSRVPKESIARFRCVSKLWEYTVGFPDFTDLYLSKSFNRPRLLFTLKSDGKLLFYSAHQPHNPYMGTSHVATRYHTSSSSPKYVQSGNCTLVCGLALLQGDYNRTKRKVICNPITGKLLTLPKVVLKSKTLPDIEEAYVARFYFGYDPISKQFKVLCMTSSLCKRPNTHQVLTLESGKRFWRRIEQVFDFMEDGITRDGICIDGVLYFGGDVGDTSVIVCFDVRSEKFHFINLDKEMKYSSEYGSLTLFNYKGKLGLHQRITRSRHMDRDVDRELVLWVVEDAANHKWSKKTYKMYTSITEKSFVGMTARGEIVWSSYSDDNKSKLYYVHFYNLERESFTSVHIQGFEEFNYPSVDTFIDYVENLKFM</sequence>
<name>A0A6D2KAH0_9BRAS</name>
<proteinExistence type="predicted"/>
<comment type="caution">
    <text evidence="3">The sequence shown here is derived from an EMBL/GenBank/DDBJ whole genome shotgun (WGS) entry which is preliminary data.</text>
</comment>
<feature type="region of interest" description="Disordered" evidence="1">
    <location>
        <begin position="1"/>
        <end position="28"/>
    </location>
</feature>
<keyword evidence="4" id="KW-1185">Reference proteome</keyword>
<dbReference type="InterPro" id="IPR013187">
    <property type="entry name" value="F-box-assoc_dom_typ3"/>
</dbReference>
<dbReference type="Proteomes" id="UP000467841">
    <property type="component" value="Unassembled WGS sequence"/>
</dbReference>
<dbReference type="InterPro" id="IPR036047">
    <property type="entry name" value="F-box-like_dom_sf"/>
</dbReference>